<dbReference type="Proteomes" id="UP001451782">
    <property type="component" value="Chromosome"/>
</dbReference>
<evidence type="ECO:0000313" key="4">
    <source>
        <dbReference type="Proteomes" id="UP001451782"/>
    </source>
</evidence>
<keyword evidence="2" id="KW-0812">Transmembrane</keyword>
<evidence type="ECO:0000256" key="1">
    <source>
        <dbReference type="SAM" id="MobiDB-lite"/>
    </source>
</evidence>
<dbReference type="Pfam" id="PF10112">
    <property type="entry name" value="Halogen_Hydrol"/>
    <property type="match status" value="1"/>
</dbReference>
<protein>
    <submittedName>
        <fullName evidence="3">5-bromo-4-chloroindolyl phosphate hydrolysis family protein</fullName>
    </submittedName>
</protein>
<evidence type="ECO:0000313" key="3">
    <source>
        <dbReference type="EMBL" id="WZU62202.1"/>
    </source>
</evidence>
<organism evidence="3 4">
    <name type="scientific">Yoonia algicola</name>
    <dbReference type="NCBI Taxonomy" id="3137368"/>
    <lineage>
        <taxon>Bacteria</taxon>
        <taxon>Pseudomonadati</taxon>
        <taxon>Pseudomonadota</taxon>
        <taxon>Alphaproteobacteria</taxon>
        <taxon>Rhodobacterales</taxon>
        <taxon>Paracoccaceae</taxon>
        <taxon>Yoonia</taxon>
    </lineage>
</organism>
<feature type="region of interest" description="Disordered" evidence="1">
    <location>
        <begin position="1"/>
        <end position="29"/>
    </location>
</feature>
<proteinExistence type="predicted"/>
<dbReference type="RefSeq" id="WP_342068612.1">
    <property type="nucleotide sequence ID" value="NZ_CP151762.1"/>
</dbReference>
<dbReference type="InterPro" id="IPR018770">
    <property type="entry name" value="ChloroindolylP_hydrolase"/>
</dbReference>
<dbReference type="KEGG" id="yag:AABB28_09755"/>
<feature type="transmembrane region" description="Helical" evidence="2">
    <location>
        <begin position="56"/>
        <end position="75"/>
    </location>
</feature>
<gene>
    <name evidence="3" type="ORF">AABB28_09755</name>
</gene>
<feature type="transmembrane region" description="Helical" evidence="2">
    <location>
        <begin position="121"/>
        <end position="141"/>
    </location>
</feature>
<dbReference type="EMBL" id="CP151762">
    <property type="protein sequence ID" value="WZU62202.1"/>
    <property type="molecule type" value="Genomic_DNA"/>
</dbReference>
<evidence type="ECO:0000256" key="2">
    <source>
        <dbReference type="SAM" id="Phobius"/>
    </source>
</evidence>
<name>A0AAN0NFY4_9RHOB</name>
<feature type="transmembrane region" description="Helical" evidence="2">
    <location>
        <begin position="96"/>
        <end position="115"/>
    </location>
</feature>
<dbReference type="AlphaFoldDB" id="A0AAN0NFY4"/>
<accession>A0AAN0NFY4</accession>
<keyword evidence="2" id="KW-1133">Transmembrane helix</keyword>
<sequence>MAKRFGGKFSPDGQQSAGSRKEAPRARVTTGSDGRVKLLYLPAVILAVTSLNEGPVMLVAGLAGAAVLTLAAWLLQEGLQAEAAYHARKVARRPALPRKMLASALTGAGVAIAAYTGDTGIGGAILYGIAAAGLHTATFGVDPMTDKRMEGVDTFQQDRVARVVDQAEAHLDVMKRQIEAVSDRRLSERVEDFQIIARRMIRTVEEDPRDLTGARKFLSVYLMGARDATVKFADLYTRNKDAEARANYEALLDDLEHNFAARTDKMMLDDRSDMDIEINVLRDRLKREGVSLKPKGNE</sequence>
<keyword evidence="2" id="KW-0472">Membrane</keyword>
<keyword evidence="4" id="KW-1185">Reference proteome</keyword>
<reference evidence="3 4" key="1">
    <citation type="submission" date="2024-04" db="EMBL/GenBank/DDBJ databases">
        <title>Phylogenomic analyses of a clade within the roseobacter group suggest taxonomic reassignments of species of the genera Aestuariivita, Citreicella, Loktanella, Nautella, Pelagibaca, Ruegeria, Thalassobius, Thiobacimonas and Tropicibacter, and the proposal o.</title>
        <authorList>
            <person name="Jeon C.O."/>
        </authorList>
    </citation>
    <scope>NUCLEOTIDE SEQUENCE [LARGE SCALE GENOMIC DNA]</scope>
    <source>
        <strain evidence="3 4">G8-12</strain>
    </source>
</reference>